<reference evidence="1 2" key="1">
    <citation type="submission" date="2015-05" db="EMBL/GenBank/DDBJ databases">
        <title>Evolution of Trichinella species and genotypes.</title>
        <authorList>
            <person name="Korhonen P.K."/>
            <person name="Edoardo P."/>
            <person name="Giuseppe L.R."/>
            <person name="Gasser R.B."/>
        </authorList>
    </citation>
    <scope>NUCLEOTIDE SEQUENCE [LARGE SCALE GENOMIC DNA]</scope>
    <source>
        <strain evidence="1">ISS10</strain>
    </source>
</reference>
<comment type="caution">
    <text evidence="1">The sequence shown here is derived from an EMBL/GenBank/DDBJ whole genome shotgun (WGS) entry which is preliminary data.</text>
</comment>
<accession>A0A0V1KMJ8</accession>
<name>A0A0V1KMJ8_9BILA</name>
<dbReference type="OrthoDB" id="10369415at2759"/>
<protein>
    <submittedName>
        <fullName evidence="1">Uncharacterized protein</fullName>
    </submittedName>
</protein>
<dbReference type="AlphaFoldDB" id="A0A0V1KMJ8"/>
<organism evidence="1 2">
    <name type="scientific">Trichinella nativa</name>
    <dbReference type="NCBI Taxonomy" id="6335"/>
    <lineage>
        <taxon>Eukaryota</taxon>
        <taxon>Metazoa</taxon>
        <taxon>Ecdysozoa</taxon>
        <taxon>Nematoda</taxon>
        <taxon>Enoplea</taxon>
        <taxon>Dorylaimia</taxon>
        <taxon>Trichinellida</taxon>
        <taxon>Trichinellidae</taxon>
        <taxon>Trichinella</taxon>
    </lineage>
</organism>
<proteinExistence type="predicted"/>
<evidence type="ECO:0000313" key="2">
    <source>
        <dbReference type="Proteomes" id="UP000054721"/>
    </source>
</evidence>
<gene>
    <name evidence="1" type="ORF">T02_16451</name>
</gene>
<dbReference type="Proteomes" id="UP000054721">
    <property type="component" value="Unassembled WGS sequence"/>
</dbReference>
<keyword evidence="2" id="KW-1185">Reference proteome</keyword>
<dbReference type="EMBL" id="JYDW01000426">
    <property type="protein sequence ID" value="KRZ48327.1"/>
    <property type="molecule type" value="Genomic_DNA"/>
</dbReference>
<evidence type="ECO:0000313" key="1">
    <source>
        <dbReference type="EMBL" id="KRZ48327.1"/>
    </source>
</evidence>
<sequence>MREEVGGVVGECQSSEYRDEIDVGGGEVGEEAVSVRYETNRQAGRMKCVIVTANAPWSLLGKQVQNKEAMEGKCTCGGYWKIVSANQVDYIVGYTRESEAWQKISGHLLVLKPAEKARKHKQY</sequence>